<evidence type="ECO:0000313" key="3">
    <source>
        <dbReference type="Proteomes" id="UP001236500"/>
    </source>
</evidence>
<sequence length="153" mass="17286">MSFKELPNWILGCAGVLIASIVIWMAVTGTKVVIGDKDIGFVKPAPIVPIDDAESVWAFESLVLNVLEVEKYLNSKKVPPEALQASFKNIENKNWVNLWIRSDFEPNDKKWKIEYIPASTGHGNQISLLLRKKNVVLIGYTHNSKHFYYAINS</sequence>
<evidence type="ECO:0000313" key="2">
    <source>
        <dbReference type="EMBL" id="WGL17724.1"/>
    </source>
</evidence>
<organism evidence="2 3">
    <name type="scientific">Microbulbifer bruguierae</name>
    <dbReference type="NCBI Taxonomy" id="3029061"/>
    <lineage>
        <taxon>Bacteria</taxon>
        <taxon>Pseudomonadati</taxon>
        <taxon>Pseudomonadota</taxon>
        <taxon>Gammaproteobacteria</taxon>
        <taxon>Cellvibrionales</taxon>
        <taxon>Microbulbiferaceae</taxon>
        <taxon>Microbulbifer</taxon>
    </lineage>
</organism>
<dbReference type="Proteomes" id="UP001236500">
    <property type="component" value="Chromosome"/>
</dbReference>
<keyword evidence="1" id="KW-0812">Transmembrane</keyword>
<reference evidence="2 3" key="1">
    <citation type="submission" date="2023-02" db="EMBL/GenBank/DDBJ databases">
        <title>Description and genomic characterization of Microbulbifer bruguierae sp. nov., isolated from the sediment of mangrove plant Bruguiera sexangula.</title>
        <authorList>
            <person name="Long M."/>
        </authorList>
    </citation>
    <scope>NUCLEOTIDE SEQUENCE [LARGE SCALE GENOMIC DNA]</scope>
    <source>
        <strain evidence="2 3">H12</strain>
    </source>
</reference>
<evidence type="ECO:0000256" key="1">
    <source>
        <dbReference type="SAM" id="Phobius"/>
    </source>
</evidence>
<dbReference type="RefSeq" id="WP_280321625.1">
    <property type="nucleotide sequence ID" value="NZ_CP118605.1"/>
</dbReference>
<gene>
    <name evidence="2" type="ORF">PVT68_05365</name>
</gene>
<dbReference type="EMBL" id="CP118605">
    <property type="protein sequence ID" value="WGL17724.1"/>
    <property type="molecule type" value="Genomic_DNA"/>
</dbReference>
<proteinExistence type="predicted"/>
<feature type="transmembrane region" description="Helical" evidence="1">
    <location>
        <begin position="6"/>
        <end position="27"/>
    </location>
</feature>
<name>A0ABY8NH85_9GAMM</name>
<keyword evidence="1" id="KW-0472">Membrane</keyword>
<accession>A0ABY8NH85</accession>
<keyword evidence="3" id="KW-1185">Reference proteome</keyword>
<keyword evidence="1" id="KW-1133">Transmembrane helix</keyword>
<protein>
    <submittedName>
        <fullName evidence="2">Uncharacterized protein</fullName>
    </submittedName>
</protein>